<dbReference type="EMBL" id="JBJQOH010000002">
    <property type="protein sequence ID" value="KAL3697911.1"/>
    <property type="molecule type" value="Genomic_DNA"/>
</dbReference>
<gene>
    <name evidence="1" type="ORF">R1sor_011987</name>
</gene>
<dbReference type="Proteomes" id="UP001633002">
    <property type="component" value="Unassembled WGS sequence"/>
</dbReference>
<comment type="caution">
    <text evidence="1">The sequence shown here is derived from an EMBL/GenBank/DDBJ whole genome shotgun (WGS) entry which is preliminary data.</text>
</comment>
<proteinExistence type="predicted"/>
<keyword evidence="2" id="KW-1185">Reference proteome</keyword>
<sequence length="163" mass="17532">MSSCSSGLRSSKRPWLFSSTDEVERERVIQQLMDEMGFNRDLAKICAGTNVGLDLLRLKQEGIKISEGDPLLIIAVDVNVHDSVHYFENGNYGLPEGSPGRLVWPGGVAVDAGGEMPADVVAGRPHAFGRLIAAQPGMRDVGPMCLGGSLPFNPRCTKLVQVI</sequence>
<organism evidence="1 2">
    <name type="scientific">Riccia sorocarpa</name>
    <dbReference type="NCBI Taxonomy" id="122646"/>
    <lineage>
        <taxon>Eukaryota</taxon>
        <taxon>Viridiplantae</taxon>
        <taxon>Streptophyta</taxon>
        <taxon>Embryophyta</taxon>
        <taxon>Marchantiophyta</taxon>
        <taxon>Marchantiopsida</taxon>
        <taxon>Marchantiidae</taxon>
        <taxon>Marchantiales</taxon>
        <taxon>Ricciaceae</taxon>
        <taxon>Riccia</taxon>
    </lineage>
</organism>
<accession>A0ABD3I3F2</accession>
<evidence type="ECO:0000313" key="2">
    <source>
        <dbReference type="Proteomes" id="UP001633002"/>
    </source>
</evidence>
<protein>
    <submittedName>
        <fullName evidence="1">Uncharacterized protein</fullName>
    </submittedName>
</protein>
<dbReference type="AlphaFoldDB" id="A0ABD3I3F2"/>
<reference evidence="1 2" key="1">
    <citation type="submission" date="2024-09" db="EMBL/GenBank/DDBJ databases">
        <title>Chromosome-scale assembly of Riccia sorocarpa.</title>
        <authorList>
            <person name="Paukszto L."/>
        </authorList>
    </citation>
    <scope>NUCLEOTIDE SEQUENCE [LARGE SCALE GENOMIC DNA]</scope>
    <source>
        <strain evidence="1">LP-2024</strain>
        <tissue evidence="1">Aerial parts of the thallus</tissue>
    </source>
</reference>
<name>A0ABD3I3F2_9MARC</name>
<evidence type="ECO:0000313" key="1">
    <source>
        <dbReference type="EMBL" id="KAL3697911.1"/>
    </source>
</evidence>